<sequence length="840" mass="95720">MKFSEVLDMLKKATGRAELLSSLQIVRNCITSFEWSSSEKCRILATLLNMLQPAKFGLLTASEFKDMFGAIFHSAAVDDAIIVLINALNSCSDSELFRLQRIVILLDELEKNNLETLLVTSIKKSLFDAEWNAKEGELCRLIGQTTCLVHNAMGSSLSSSGSKQSDMCIKAYLNNHWIYLLQSVKSAIEKSFKEFENAEDVNFKFVTDIIYEISRGNVDTFRTLINWLGLHAKSPDWSKMCSKLLTDTTNGMSQLESLLMATLLAAKDGELLFFLYYIKMLNNLIFHTLFGNEILENRIVKRVFFEKALFVKVFHPKEEIPKKLSLCLQVGNKDTDDKGPWSTLHRNTILTTFEVWSSSIHVTHSSDEQMDYIDLVLLKLVKHANQKMRLGLSSEVCMMLATGVDIRLRSSNNRRRFRGMYVAETISKWFSLGKLEFEFPSEGLEFIQDMIKEVQGDECTIDHKVLKDESENADTSKNLVQVEVHDTLNGTGDVDSDDDDFPEYNIPFGEMHLEKEQEDEEYHNVKGPHYIKDCIEGLNEETDHVKFEAAFNALDSMIRRRAIGYEQLANDLLSRLLTLPNRFSTPNFHEKRLHLIKLCLSTSPHLGSVAVDFMYSRQCAMTNRYVIIRAISEVASEFSSMGSVIEDNCKEIKKDTDNVRDKKLASKTRRFGQSRTVVARPNKFTILANSFFYPLVAINHHREHLNLIGRDSELLSRILVCIANLIKCSGNASCTLKMVDTMLHILLPLRHHENSAVRQAVLFCYATICVSLSEEIILEHYREELFDCLDYATNLAQFDPSLECRQMALLAAQLANKVISDKNDFGLVKELDCSLQWINS</sequence>
<dbReference type="Proteomes" id="UP000276776">
    <property type="component" value="Unassembled WGS sequence"/>
</dbReference>
<keyword evidence="4" id="KW-1185">Reference proteome</keyword>
<dbReference type="PANTHER" id="PTHR15830">
    <property type="entry name" value="TELOMERE LENGTH REGULATION PROTEIN TEL2 FAMILY MEMBER"/>
    <property type="match status" value="1"/>
</dbReference>
<reference evidence="5" key="1">
    <citation type="submission" date="2016-04" db="UniProtKB">
        <authorList>
            <consortium name="WormBaseParasite"/>
        </authorList>
    </citation>
    <scope>IDENTIFICATION</scope>
</reference>
<gene>
    <name evidence="3" type="ORF">TCLT_LOCUS4301</name>
</gene>
<proteinExistence type="inferred from homology"/>
<dbReference type="OrthoDB" id="10258062at2759"/>
<dbReference type="Pfam" id="PF10193">
    <property type="entry name" value="Telomere_reg-2"/>
    <property type="match status" value="1"/>
</dbReference>
<reference evidence="3 4" key="2">
    <citation type="submission" date="2018-11" db="EMBL/GenBank/DDBJ databases">
        <authorList>
            <consortium name="Pathogen Informatics"/>
        </authorList>
    </citation>
    <scope>NUCLEOTIDE SEQUENCE [LARGE SCALE GENOMIC DNA]</scope>
</reference>
<protein>
    <submittedName>
        <fullName evidence="5">Telomere_reg-2 domain-containing protein</fullName>
    </submittedName>
</protein>
<dbReference type="InterPro" id="IPR051970">
    <property type="entry name" value="TEL2_Regulation"/>
</dbReference>
<dbReference type="EMBL" id="UYYF01004283">
    <property type="protein sequence ID" value="VDN01391.1"/>
    <property type="molecule type" value="Genomic_DNA"/>
</dbReference>
<dbReference type="STRING" id="103827.A0A158RBE0"/>
<feature type="domain" description="Telomere length regulation protein conserved" evidence="2">
    <location>
        <begin position="528"/>
        <end position="635"/>
    </location>
</feature>
<evidence type="ECO:0000313" key="4">
    <source>
        <dbReference type="Proteomes" id="UP000276776"/>
    </source>
</evidence>
<dbReference type="OMA" id="NNHWIYL"/>
<dbReference type="GO" id="GO:0042162">
    <property type="term" value="F:telomeric DNA binding"/>
    <property type="evidence" value="ECO:0007669"/>
    <property type="project" value="TreeGrafter"/>
</dbReference>
<dbReference type="PANTHER" id="PTHR15830:SF10">
    <property type="entry name" value="TELOMERE LENGTH REGULATION PROTEIN TEL2 HOMOLOG"/>
    <property type="match status" value="1"/>
</dbReference>
<dbReference type="InterPro" id="IPR016024">
    <property type="entry name" value="ARM-type_fold"/>
</dbReference>
<organism evidence="5">
    <name type="scientific">Thelazia callipaeda</name>
    <name type="common">Oriental eyeworm</name>
    <name type="synonym">Parasitic nematode</name>
    <dbReference type="NCBI Taxonomy" id="103827"/>
    <lineage>
        <taxon>Eukaryota</taxon>
        <taxon>Metazoa</taxon>
        <taxon>Ecdysozoa</taxon>
        <taxon>Nematoda</taxon>
        <taxon>Chromadorea</taxon>
        <taxon>Rhabditida</taxon>
        <taxon>Spirurina</taxon>
        <taxon>Spiruromorpha</taxon>
        <taxon>Thelazioidea</taxon>
        <taxon>Thelaziidae</taxon>
        <taxon>Thelazia</taxon>
    </lineage>
</organism>
<name>A0A158RBE0_THECL</name>
<dbReference type="InterPro" id="IPR019337">
    <property type="entry name" value="Telomere_length_regulation_dom"/>
</dbReference>
<dbReference type="GO" id="GO:0005829">
    <property type="term" value="C:cytosol"/>
    <property type="evidence" value="ECO:0007669"/>
    <property type="project" value="TreeGrafter"/>
</dbReference>
<comment type="similarity">
    <text evidence="1">Belongs to the TEL2 family.</text>
</comment>
<dbReference type="SUPFAM" id="SSF48371">
    <property type="entry name" value="ARM repeat"/>
    <property type="match status" value="1"/>
</dbReference>
<dbReference type="Gene3D" id="1.25.40.720">
    <property type="entry name" value="Telomere length regulation protein 2, C-terminal domain"/>
    <property type="match status" value="1"/>
</dbReference>
<dbReference type="InterPro" id="IPR038528">
    <property type="entry name" value="TEL2_C_sf"/>
</dbReference>
<evidence type="ECO:0000259" key="2">
    <source>
        <dbReference type="Pfam" id="PF10193"/>
    </source>
</evidence>
<evidence type="ECO:0000256" key="1">
    <source>
        <dbReference type="ARBA" id="ARBA00006133"/>
    </source>
</evidence>
<dbReference type="GO" id="GO:0051083">
    <property type="term" value="P:'de novo' cotranslational protein folding"/>
    <property type="evidence" value="ECO:0007669"/>
    <property type="project" value="TreeGrafter"/>
</dbReference>
<evidence type="ECO:0000313" key="5">
    <source>
        <dbReference type="WBParaSite" id="TCLT_0000431201-mRNA-1"/>
    </source>
</evidence>
<dbReference type="WBParaSite" id="TCLT_0000431201-mRNA-1">
    <property type="protein sequence ID" value="TCLT_0000431201-mRNA-1"/>
    <property type="gene ID" value="TCLT_0000431201"/>
</dbReference>
<dbReference type="AlphaFoldDB" id="A0A158RBE0"/>
<evidence type="ECO:0000313" key="3">
    <source>
        <dbReference type="EMBL" id="VDN01391.1"/>
    </source>
</evidence>
<dbReference type="GO" id="GO:0051879">
    <property type="term" value="F:Hsp90 protein binding"/>
    <property type="evidence" value="ECO:0007669"/>
    <property type="project" value="TreeGrafter"/>
</dbReference>
<accession>A0A158RBE0</accession>